<evidence type="ECO:0000256" key="14">
    <source>
        <dbReference type="ARBA" id="ARBA00041722"/>
    </source>
</evidence>
<dbReference type="InterPro" id="IPR007014">
    <property type="entry name" value="FUN14"/>
</dbReference>
<keyword evidence="8" id="KW-0805">Transcription regulation</keyword>
<protein>
    <recommendedName>
        <fullName evidence="13">FUN14 domain-containing protein 2</fullName>
    </recommendedName>
    <alternativeName>
        <fullName evidence="14">Hepatitis C virus core-binding protein 6</fullName>
    </alternativeName>
</protein>
<evidence type="ECO:0000256" key="1">
    <source>
        <dbReference type="ARBA" id="ARBA00004123"/>
    </source>
</evidence>
<sequence>MSLGRPWAAGRGLWDSSPGTEPLQVPAGVKEDSFNVLDLAEYTKNRPWWRKVFAPSSGSSTEKYNVATQLVIGGVTGWCTGFIFQKVGKLAATAVGGGFFLLQIANHTGYIKVDWKLVERDVNKAKQQLKFHSSGNKMSPEVKSRVDELLLGGLDSTLPGALALSKHLRDSTLHSAQSTEG</sequence>
<dbReference type="PANTHER" id="PTHR21346:SF5">
    <property type="entry name" value="FUN14 DOMAIN-CONTAINING PROTEIN 2"/>
    <property type="match status" value="1"/>
</dbReference>
<comment type="function">
    <text evidence="15">Binds directly and specifically 1,2-Diacyl-sn-glycero-3-phospho-(1'-myo-inositol-3',4',5'-bisphosphate) (PIP3) leading to the recruitment of PIP3 to mitochondria and may play a role in the regulation of the platelet activation via AKT/GSK3B/cGMP signaling pathways. May act as transcription factor that regulates SREBP1 (isoform SREBP-1C) expression in order to modulate triglyceride (TG) homeostasis in hepatocytes.</text>
</comment>
<keyword evidence="12" id="KW-0539">Nucleus</keyword>
<organism evidence="16 17">
    <name type="scientific">Mycteria americana</name>
    <name type="common">Wood stork</name>
    <dbReference type="NCBI Taxonomy" id="33587"/>
    <lineage>
        <taxon>Eukaryota</taxon>
        <taxon>Metazoa</taxon>
        <taxon>Chordata</taxon>
        <taxon>Craniata</taxon>
        <taxon>Vertebrata</taxon>
        <taxon>Euteleostomi</taxon>
        <taxon>Archelosauria</taxon>
        <taxon>Archosauria</taxon>
        <taxon>Dinosauria</taxon>
        <taxon>Saurischia</taxon>
        <taxon>Theropoda</taxon>
        <taxon>Coelurosauria</taxon>
        <taxon>Aves</taxon>
        <taxon>Neognathae</taxon>
        <taxon>Neoaves</taxon>
        <taxon>Aequornithes</taxon>
        <taxon>Ciconiiformes</taxon>
        <taxon>Ciconiidae</taxon>
        <taxon>Mycteria</taxon>
    </lineage>
</organism>
<keyword evidence="4" id="KW-0597">Phosphoprotein</keyword>
<comment type="caution">
    <text evidence="16">The sequence shown here is derived from an EMBL/GenBank/DDBJ whole genome shotgun (WGS) entry which is preliminary data.</text>
</comment>
<dbReference type="Pfam" id="PF04930">
    <property type="entry name" value="FUN14"/>
    <property type="match status" value="1"/>
</dbReference>
<keyword evidence="5" id="KW-0812">Transmembrane</keyword>
<dbReference type="Proteomes" id="UP001333110">
    <property type="component" value="Unassembled WGS sequence"/>
</dbReference>
<dbReference type="PANTHER" id="PTHR21346">
    <property type="entry name" value="FUN14 DOMAIN CONTAINING"/>
    <property type="match status" value="1"/>
</dbReference>
<evidence type="ECO:0000256" key="15">
    <source>
        <dbReference type="ARBA" id="ARBA00045668"/>
    </source>
</evidence>
<keyword evidence="9" id="KW-0496">Mitochondrion</keyword>
<evidence type="ECO:0000256" key="3">
    <source>
        <dbReference type="ARBA" id="ARBA00009160"/>
    </source>
</evidence>
<keyword evidence="7" id="KW-1133">Transmembrane helix</keyword>
<name>A0AAN7MRP1_MYCAM</name>
<evidence type="ECO:0000256" key="11">
    <source>
        <dbReference type="ARBA" id="ARBA00023163"/>
    </source>
</evidence>
<comment type="similarity">
    <text evidence="3">Belongs to the FUN14 family.</text>
</comment>
<evidence type="ECO:0000256" key="8">
    <source>
        <dbReference type="ARBA" id="ARBA00023015"/>
    </source>
</evidence>
<evidence type="ECO:0000256" key="5">
    <source>
        <dbReference type="ARBA" id="ARBA00022692"/>
    </source>
</evidence>
<keyword evidence="11" id="KW-0804">Transcription</keyword>
<dbReference type="AlphaFoldDB" id="A0AAN7MRP1"/>
<keyword evidence="10" id="KW-0472">Membrane</keyword>
<evidence type="ECO:0000256" key="2">
    <source>
        <dbReference type="ARBA" id="ARBA00004374"/>
    </source>
</evidence>
<accession>A0AAN7MRP1</accession>
<proteinExistence type="inferred from homology"/>
<dbReference type="GO" id="GO:0005741">
    <property type="term" value="C:mitochondrial outer membrane"/>
    <property type="evidence" value="ECO:0007669"/>
    <property type="project" value="UniProtKB-SubCell"/>
</dbReference>
<evidence type="ECO:0000256" key="4">
    <source>
        <dbReference type="ARBA" id="ARBA00022553"/>
    </source>
</evidence>
<evidence type="ECO:0000256" key="13">
    <source>
        <dbReference type="ARBA" id="ARBA00039376"/>
    </source>
</evidence>
<evidence type="ECO:0000313" key="17">
    <source>
        <dbReference type="Proteomes" id="UP001333110"/>
    </source>
</evidence>
<gene>
    <name evidence="16" type="ORF">QYF61_005074</name>
</gene>
<dbReference type="GO" id="GO:0005634">
    <property type="term" value="C:nucleus"/>
    <property type="evidence" value="ECO:0007669"/>
    <property type="project" value="UniProtKB-SubCell"/>
</dbReference>
<comment type="subcellular location">
    <subcellularLocation>
        <location evidence="2">Mitochondrion outer membrane</location>
        <topology evidence="2">Multi-pass membrane protein</topology>
    </subcellularLocation>
    <subcellularLocation>
        <location evidence="1">Nucleus</location>
    </subcellularLocation>
</comment>
<keyword evidence="17" id="KW-1185">Reference proteome</keyword>
<dbReference type="EMBL" id="JAUNZN010000019">
    <property type="protein sequence ID" value="KAK4810011.1"/>
    <property type="molecule type" value="Genomic_DNA"/>
</dbReference>
<evidence type="ECO:0000256" key="9">
    <source>
        <dbReference type="ARBA" id="ARBA00023128"/>
    </source>
</evidence>
<dbReference type="GO" id="GO:0000422">
    <property type="term" value="P:autophagy of mitochondrion"/>
    <property type="evidence" value="ECO:0007669"/>
    <property type="project" value="TreeGrafter"/>
</dbReference>
<keyword evidence="6" id="KW-1000">Mitochondrion outer membrane</keyword>
<evidence type="ECO:0000256" key="6">
    <source>
        <dbReference type="ARBA" id="ARBA00022787"/>
    </source>
</evidence>
<evidence type="ECO:0000256" key="7">
    <source>
        <dbReference type="ARBA" id="ARBA00022989"/>
    </source>
</evidence>
<reference evidence="16 17" key="1">
    <citation type="journal article" date="2023" name="J. Hered.">
        <title>Chromosome-level genome of the wood stork (Mycteria americana) provides insight into avian chromosome evolution.</title>
        <authorList>
            <person name="Flamio R. Jr."/>
            <person name="Ramstad K.M."/>
        </authorList>
    </citation>
    <scope>NUCLEOTIDE SEQUENCE [LARGE SCALE GENOMIC DNA]</scope>
    <source>
        <strain evidence="16">JAX WOST 10</strain>
    </source>
</reference>
<evidence type="ECO:0000256" key="10">
    <source>
        <dbReference type="ARBA" id="ARBA00023136"/>
    </source>
</evidence>
<evidence type="ECO:0000256" key="12">
    <source>
        <dbReference type="ARBA" id="ARBA00023242"/>
    </source>
</evidence>
<evidence type="ECO:0000313" key="16">
    <source>
        <dbReference type="EMBL" id="KAK4810011.1"/>
    </source>
</evidence>